<gene>
    <name evidence="2" type="ORF">A2714_02275</name>
</gene>
<feature type="domain" description="PIN" evidence="1">
    <location>
        <begin position="10"/>
        <end position="133"/>
    </location>
</feature>
<organism evidence="2 3">
    <name type="scientific">Candidatus Woesebacteria bacterium RIFCSPHIGHO2_01_FULL_38_9</name>
    <dbReference type="NCBI Taxonomy" id="1802492"/>
    <lineage>
        <taxon>Bacteria</taxon>
        <taxon>Candidatus Woeseibacteriota</taxon>
    </lineage>
</organism>
<accession>A0A1F7Y107</accession>
<reference evidence="2 3" key="1">
    <citation type="journal article" date="2016" name="Nat. Commun.">
        <title>Thousands of microbial genomes shed light on interconnected biogeochemical processes in an aquifer system.</title>
        <authorList>
            <person name="Anantharaman K."/>
            <person name="Brown C.T."/>
            <person name="Hug L.A."/>
            <person name="Sharon I."/>
            <person name="Castelle C.J."/>
            <person name="Probst A.J."/>
            <person name="Thomas B.C."/>
            <person name="Singh A."/>
            <person name="Wilkins M.J."/>
            <person name="Karaoz U."/>
            <person name="Brodie E.L."/>
            <person name="Williams K.H."/>
            <person name="Hubbard S.S."/>
            <person name="Banfield J.F."/>
        </authorList>
    </citation>
    <scope>NUCLEOTIDE SEQUENCE [LARGE SCALE GENOMIC DNA]</scope>
</reference>
<evidence type="ECO:0000259" key="1">
    <source>
        <dbReference type="Pfam" id="PF01850"/>
    </source>
</evidence>
<comment type="caution">
    <text evidence="2">The sequence shown here is derived from an EMBL/GenBank/DDBJ whole genome shotgun (WGS) entry which is preliminary data.</text>
</comment>
<dbReference type="InterPro" id="IPR002716">
    <property type="entry name" value="PIN_dom"/>
</dbReference>
<protein>
    <recommendedName>
        <fullName evidence="1">PIN domain-containing protein</fullName>
    </recommendedName>
</protein>
<dbReference type="EMBL" id="MGGE01000030">
    <property type="protein sequence ID" value="OGM20982.1"/>
    <property type="molecule type" value="Genomic_DNA"/>
</dbReference>
<dbReference type="Gene3D" id="3.40.50.1010">
    <property type="entry name" value="5'-nuclease"/>
    <property type="match status" value="1"/>
</dbReference>
<dbReference type="InterPro" id="IPR029060">
    <property type="entry name" value="PIN-like_dom_sf"/>
</dbReference>
<dbReference type="AlphaFoldDB" id="A0A1F7Y107"/>
<evidence type="ECO:0000313" key="2">
    <source>
        <dbReference type="EMBL" id="OGM20982.1"/>
    </source>
</evidence>
<proteinExistence type="predicted"/>
<dbReference type="Pfam" id="PF01850">
    <property type="entry name" value="PIN"/>
    <property type="match status" value="1"/>
</dbReference>
<evidence type="ECO:0000313" key="3">
    <source>
        <dbReference type="Proteomes" id="UP000178419"/>
    </source>
</evidence>
<name>A0A1F7Y107_9BACT</name>
<dbReference type="SUPFAM" id="SSF88723">
    <property type="entry name" value="PIN domain-like"/>
    <property type="match status" value="1"/>
</dbReference>
<sequence>MVNVPVGRWLLDTHLLVYSLDALSPFYELTRELFMALQEEKFEGVIALQNILEAENVLIKKYDQNKNDITNYIENVIDAFNFTIIAPTPNTYLTFHKLLKKSLTSVDLFDCFLAATMLDNKIGNILTLNTKDFSGIKGIQAENPFK</sequence>
<dbReference type="Proteomes" id="UP000178419">
    <property type="component" value="Unassembled WGS sequence"/>
</dbReference>